<proteinExistence type="predicted"/>
<protein>
    <submittedName>
        <fullName evidence="1">Uncharacterized protein</fullName>
    </submittedName>
</protein>
<evidence type="ECO:0000313" key="1">
    <source>
        <dbReference type="EMBL" id="QJX80940.1"/>
    </source>
</evidence>
<geneLocation type="plasmid" evidence="2">
    <name>pfdu301a</name>
</geneLocation>
<name>A0A6M6E2A6_PRIMG</name>
<dbReference type="EMBL" id="CP045273">
    <property type="protein sequence ID" value="QJX80940.1"/>
    <property type="molecule type" value="Genomic_DNA"/>
</dbReference>
<keyword evidence="1" id="KW-0614">Plasmid</keyword>
<dbReference type="RefSeq" id="WP_171778940.1">
    <property type="nucleotide sequence ID" value="NZ_CP045273.1"/>
</dbReference>
<evidence type="ECO:0000313" key="2">
    <source>
        <dbReference type="Proteomes" id="UP000501076"/>
    </source>
</evidence>
<sequence>MNINYNELLLWEIEQDRKLAQRLFEEKGRTKNPNEKKWYDQKRKQLRSKHFFEKEEVWVKKITRKKFRRDWKKERNSGKWHRPVNREYRTYGWVTW</sequence>
<dbReference type="Proteomes" id="UP000501076">
    <property type="component" value="Plasmid pFDU301A"/>
</dbReference>
<accession>A0A6M6E2A6</accession>
<dbReference type="AlphaFoldDB" id="A0A6M6E2A6"/>
<gene>
    <name evidence="1" type="ORF">FDZ14_33145</name>
</gene>
<organism evidence="1 2">
    <name type="scientific">Priestia megaterium</name>
    <name type="common">Bacillus megaterium</name>
    <dbReference type="NCBI Taxonomy" id="1404"/>
    <lineage>
        <taxon>Bacteria</taxon>
        <taxon>Bacillati</taxon>
        <taxon>Bacillota</taxon>
        <taxon>Bacilli</taxon>
        <taxon>Bacillales</taxon>
        <taxon>Bacillaceae</taxon>
        <taxon>Priestia</taxon>
    </lineage>
</organism>
<reference evidence="1 2" key="1">
    <citation type="submission" date="2019-10" db="EMBL/GenBank/DDBJ databases">
        <title>Complete genome sequences for adaption low water activity.</title>
        <authorList>
            <person name="Zhao L."/>
            <person name="Zhong J."/>
        </authorList>
    </citation>
    <scope>NUCLEOTIDE SEQUENCE [LARGE SCALE GENOMIC DNA]</scope>
    <source>
        <strain evidence="1 2">FDU301</strain>
        <plasmid evidence="2">pfdu301a</plasmid>
    </source>
</reference>